<feature type="domain" description="Lipoyl-binding" evidence="2">
    <location>
        <begin position="92"/>
        <end position="161"/>
    </location>
</feature>
<proteinExistence type="predicted"/>
<dbReference type="FunFam" id="2.40.50.100:FF:000003">
    <property type="entry name" value="Acetyl-CoA carboxylase biotin carboxyl carrier protein"/>
    <property type="match status" value="1"/>
</dbReference>
<dbReference type="CDD" id="cd06850">
    <property type="entry name" value="biotinyl_domain"/>
    <property type="match status" value="1"/>
</dbReference>
<dbReference type="EMBL" id="LVWE01000038">
    <property type="protein sequence ID" value="OAD44819.1"/>
    <property type="molecule type" value="Genomic_DNA"/>
</dbReference>
<dbReference type="STRING" id="1333662.LPB303_10860"/>
<evidence type="ECO:0000313" key="3">
    <source>
        <dbReference type="EMBL" id="OAD44819.1"/>
    </source>
</evidence>
<dbReference type="PANTHER" id="PTHR45266">
    <property type="entry name" value="OXALOACETATE DECARBOXYLASE ALPHA CHAIN"/>
    <property type="match status" value="1"/>
</dbReference>
<dbReference type="Proteomes" id="UP000076923">
    <property type="component" value="Unassembled WGS sequence"/>
</dbReference>
<sequence>MKKPYQITVNNTFDFKIDKKDILNLDSLKISDSEFHVLYNNISYKTEITKANFQEKSYAVKVNNTVYHISILDELDILIKEMGFEIGSIKEVKEIKAPMPGLILDITVSVGSEVKEDDTLLILEAMKMENALTSPRAGIIKSISVAKGDTVDKNQLLIEFE</sequence>
<dbReference type="InterPro" id="IPR001882">
    <property type="entry name" value="Biotin_BS"/>
</dbReference>
<dbReference type="InterPro" id="IPR011053">
    <property type="entry name" value="Single_hybrid_motif"/>
</dbReference>
<dbReference type="Pfam" id="PF00364">
    <property type="entry name" value="Biotin_lipoyl"/>
    <property type="match status" value="1"/>
</dbReference>
<comment type="caution">
    <text evidence="3">The sequence shown here is derived from an EMBL/GenBank/DDBJ whole genome shotgun (WGS) entry which is preliminary data.</text>
</comment>
<gene>
    <name evidence="3" type="ORF">LPB303_10860</name>
</gene>
<evidence type="ECO:0000259" key="2">
    <source>
        <dbReference type="PROSITE" id="PS50968"/>
    </source>
</evidence>
<name>A0A176TAH2_9FLAO</name>
<dbReference type="OrthoDB" id="9812676at2"/>
<accession>A0A176TAH2</accession>
<protein>
    <submittedName>
        <fullName evidence="3">Acetyl-CoA carboxylase biotin carboxyl carrier protein subunit</fullName>
    </submittedName>
</protein>
<dbReference type="PANTHER" id="PTHR45266:SF3">
    <property type="entry name" value="OXALOACETATE DECARBOXYLASE ALPHA CHAIN"/>
    <property type="match status" value="1"/>
</dbReference>
<evidence type="ECO:0000313" key="4">
    <source>
        <dbReference type="Proteomes" id="UP000076923"/>
    </source>
</evidence>
<evidence type="ECO:0000256" key="1">
    <source>
        <dbReference type="ARBA" id="ARBA00023267"/>
    </source>
</evidence>
<dbReference type="SUPFAM" id="SSF51230">
    <property type="entry name" value="Single hybrid motif"/>
    <property type="match status" value="1"/>
</dbReference>
<dbReference type="InterPro" id="IPR050709">
    <property type="entry name" value="Biotin_Carboxyl_Carrier/Decarb"/>
</dbReference>
<dbReference type="Gene3D" id="2.40.50.100">
    <property type="match status" value="1"/>
</dbReference>
<reference evidence="3 4" key="1">
    <citation type="submission" date="2016-02" db="EMBL/GenBank/DDBJ databases">
        <title>Draft genome sequence of Polaribacter atrinae KACC17473.</title>
        <authorList>
            <person name="Shin S.-K."/>
            <person name="Yi H."/>
        </authorList>
    </citation>
    <scope>NUCLEOTIDE SEQUENCE [LARGE SCALE GENOMIC DNA]</scope>
    <source>
        <strain evidence="3 4">KACC 17473</strain>
    </source>
</reference>
<dbReference type="AlphaFoldDB" id="A0A176TAH2"/>
<organism evidence="3 4">
    <name type="scientific">Polaribacter atrinae</name>
    <dbReference type="NCBI Taxonomy" id="1333662"/>
    <lineage>
        <taxon>Bacteria</taxon>
        <taxon>Pseudomonadati</taxon>
        <taxon>Bacteroidota</taxon>
        <taxon>Flavobacteriia</taxon>
        <taxon>Flavobacteriales</taxon>
        <taxon>Flavobacteriaceae</taxon>
    </lineage>
</organism>
<dbReference type="PROSITE" id="PS00188">
    <property type="entry name" value="BIOTIN"/>
    <property type="match status" value="1"/>
</dbReference>
<keyword evidence="4" id="KW-1185">Reference proteome</keyword>
<dbReference type="RefSeq" id="WP_068450063.1">
    <property type="nucleotide sequence ID" value="NZ_CANKUV010000013.1"/>
</dbReference>
<dbReference type="PROSITE" id="PS50968">
    <property type="entry name" value="BIOTINYL_LIPOYL"/>
    <property type="match status" value="1"/>
</dbReference>
<keyword evidence="1" id="KW-0092">Biotin</keyword>
<dbReference type="InterPro" id="IPR000089">
    <property type="entry name" value="Biotin_lipoyl"/>
</dbReference>